<dbReference type="CDD" id="cd00293">
    <property type="entry name" value="USP-like"/>
    <property type="match status" value="1"/>
</dbReference>
<dbReference type="PRINTS" id="PR01438">
    <property type="entry name" value="UNVRSLSTRESS"/>
</dbReference>
<comment type="similarity">
    <text evidence="1">Belongs to the universal stress protein A family.</text>
</comment>
<dbReference type="EMBL" id="CP061799">
    <property type="protein sequence ID" value="QTA79300.1"/>
    <property type="molecule type" value="Genomic_DNA"/>
</dbReference>
<dbReference type="InterPro" id="IPR014729">
    <property type="entry name" value="Rossmann-like_a/b/a_fold"/>
</dbReference>
<evidence type="ECO:0000259" key="2">
    <source>
        <dbReference type="Pfam" id="PF00582"/>
    </source>
</evidence>
<organism evidence="3 4">
    <name type="scientific">Desulfonema limicola</name>
    <dbReference type="NCBI Taxonomy" id="45656"/>
    <lineage>
        <taxon>Bacteria</taxon>
        <taxon>Pseudomonadati</taxon>
        <taxon>Thermodesulfobacteriota</taxon>
        <taxon>Desulfobacteria</taxon>
        <taxon>Desulfobacterales</taxon>
        <taxon>Desulfococcaceae</taxon>
        <taxon>Desulfonema</taxon>
    </lineage>
</organism>
<keyword evidence="4" id="KW-1185">Reference proteome</keyword>
<dbReference type="KEGG" id="dli:dnl_15580"/>
<gene>
    <name evidence="3" type="primary">upsA</name>
    <name evidence="3" type="ORF">dnl_15580</name>
</gene>
<dbReference type="Gene3D" id="3.40.50.620">
    <property type="entry name" value="HUPs"/>
    <property type="match status" value="1"/>
</dbReference>
<dbReference type="PANTHER" id="PTHR46268">
    <property type="entry name" value="STRESS RESPONSE PROTEIN NHAX"/>
    <property type="match status" value="1"/>
</dbReference>
<evidence type="ECO:0000313" key="3">
    <source>
        <dbReference type="EMBL" id="QTA79300.1"/>
    </source>
</evidence>
<dbReference type="PANTHER" id="PTHR46268:SF6">
    <property type="entry name" value="UNIVERSAL STRESS PROTEIN UP12"/>
    <property type="match status" value="1"/>
</dbReference>
<dbReference type="SUPFAM" id="SSF52402">
    <property type="entry name" value="Adenine nucleotide alpha hydrolases-like"/>
    <property type="match status" value="1"/>
</dbReference>
<dbReference type="InterPro" id="IPR006016">
    <property type="entry name" value="UspA"/>
</dbReference>
<dbReference type="Pfam" id="PF00582">
    <property type="entry name" value="Usp"/>
    <property type="match status" value="1"/>
</dbReference>
<dbReference type="Proteomes" id="UP000663720">
    <property type="component" value="Chromosome"/>
</dbReference>
<protein>
    <submittedName>
        <fullName evidence="3">Universal stress protein A</fullName>
    </submittedName>
</protein>
<dbReference type="InterPro" id="IPR006015">
    <property type="entry name" value="Universal_stress_UspA"/>
</dbReference>
<dbReference type="RefSeq" id="WP_207691066.1">
    <property type="nucleotide sequence ID" value="NZ_CP061799.1"/>
</dbReference>
<dbReference type="AlphaFoldDB" id="A0A975B5R6"/>
<accession>A0A975B5R6</accession>
<reference evidence="3" key="1">
    <citation type="journal article" date="2021" name="Microb. Physiol.">
        <title>Proteogenomic Insights into the Physiology of Marine, Sulfate-Reducing, Filamentous Desulfonema limicola and Desulfonema magnum.</title>
        <authorList>
            <person name="Schnaars V."/>
            <person name="Wohlbrand L."/>
            <person name="Scheve S."/>
            <person name="Hinrichs C."/>
            <person name="Reinhardt R."/>
            <person name="Rabus R."/>
        </authorList>
    </citation>
    <scope>NUCLEOTIDE SEQUENCE</scope>
    <source>
        <strain evidence="3">5ac10</strain>
    </source>
</reference>
<name>A0A975B5R6_9BACT</name>
<sequence>MILPKIEIKKILYATDLSDSARYALAYAVNLADTYKAELIILHVLAEDPTMDANIIGHIGAEKWNEIKKRNEQDARSALIGKKREIPVIQEVLDQFCQNVKDNIGEHNVIMDQTIVEYGNPVEKIISVSQEKNCDMIVMGTHGIGGLAGVLMGSTSKRVLKRSKKPVVIVPLPEDE</sequence>
<proteinExistence type="inferred from homology"/>
<evidence type="ECO:0000313" key="4">
    <source>
        <dbReference type="Proteomes" id="UP000663720"/>
    </source>
</evidence>
<evidence type="ECO:0000256" key="1">
    <source>
        <dbReference type="ARBA" id="ARBA00008791"/>
    </source>
</evidence>
<feature type="domain" description="UspA" evidence="2">
    <location>
        <begin position="8"/>
        <end position="171"/>
    </location>
</feature>